<dbReference type="STRING" id="1051890.A0A3N4LBB1"/>
<gene>
    <name evidence="3" type="ORF">L211DRAFT_829707</name>
</gene>
<dbReference type="PANTHER" id="PTHR48081">
    <property type="entry name" value="AB HYDROLASE SUPERFAMILY PROTEIN C4A8.06C"/>
    <property type="match status" value="1"/>
</dbReference>
<dbReference type="Proteomes" id="UP000267821">
    <property type="component" value="Unassembled WGS sequence"/>
</dbReference>
<dbReference type="InParanoid" id="A0A3N4LBB1"/>
<keyword evidence="1 3" id="KW-0378">Hydrolase</keyword>
<dbReference type="GO" id="GO:0016787">
    <property type="term" value="F:hydrolase activity"/>
    <property type="evidence" value="ECO:0007669"/>
    <property type="project" value="UniProtKB-KW"/>
</dbReference>
<dbReference type="InterPro" id="IPR013094">
    <property type="entry name" value="AB_hydrolase_3"/>
</dbReference>
<sequence>MSLDIIRAVLPKVPSLLTNTASHLLSLNPYSQHWDFRTFATVAILQSFLTSLEIHDRKGRVMTVEQVQAIAATDREIDDKTWVAKVSMPVEGVVSEEEMLGLEGMVDRAVRELGVGMGMGGEDIQVNRAKVGREGLSGEWVGWRDAKKRGPHEKVKNGGEEWSEKRKWEALNEDVGGFREKEAQEGVVLWLHGGAYFVCDPITHRPMGKYISKEFGGPVFLPRYRLAPQNPFPAAVVDALVSYLYLLHPSSSLHSPYTPSQIFFGGDSAGGGLTLSLIQVLLWFQTPNSDGSKKTIRWMGKDIELALPKGLIIMSGWVEAARCLPSEVSCARGDYIPTPKQGSKSRYRQSEAWPADPPRTLFYADDTAITHPLVSPVMANSWEGCPPVWWCVGDECLRDSNLFFAHRLLTSSVPLHFEKYTNMPHVFPMILSRNPTSACSFKSIGRFIKDHLGKTPYEYRRVRIHPKTLGMEELPEKELLFGGMTVERLRGFMEREVGAWKRKVRGKEGEAV</sequence>
<reference evidence="3 4" key="1">
    <citation type="journal article" date="2018" name="Nat. Ecol. Evol.">
        <title>Pezizomycetes genomes reveal the molecular basis of ectomycorrhizal truffle lifestyle.</title>
        <authorList>
            <person name="Murat C."/>
            <person name="Payen T."/>
            <person name="Noel B."/>
            <person name="Kuo A."/>
            <person name="Morin E."/>
            <person name="Chen J."/>
            <person name="Kohler A."/>
            <person name="Krizsan K."/>
            <person name="Balestrini R."/>
            <person name="Da Silva C."/>
            <person name="Montanini B."/>
            <person name="Hainaut M."/>
            <person name="Levati E."/>
            <person name="Barry K.W."/>
            <person name="Belfiori B."/>
            <person name="Cichocki N."/>
            <person name="Clum A."/>
            <person name="Dockter R.B."/>
            <person name="Fauchery L."/>
            <person name="Guy J."/>
            <person name="Iotti M."/>
            <person name="Le Tacon F."/>
            <person name="Lindquist E.A."/>
            <person name="Lipzen A."/>
            <person name="Malagnac F."/>
            <person name="Mello A."/>
            <person name="Molinier V."/>
            <person name="Miyauchi S."/>
            <person name="Poulain J."/>
            <person name="Riccioni C."/>
            <person name="Rubini A."/>
            <person name="Sitrit Y."/>
            <person name="Splivallo R."/>
            <person name="Traeger S."/>
            <person name="Wang M."/>
            <person name="Zifcakova L."/>
            <person name="Wipf D."/>
            <person name="Zambonelli A."/>
            <person name="Paolocci F."/>
            <person name="Nowrousian M."/>
            <person name="Ottonello S."/>
            <person name="Baldrian P."/>
            <person name="Spatafora J.W."/>
            <person name="Henrissat B."/>
            <person name="Nagy L.G."/>
            <person name="Aury J.M."/>
            <person name="Wincker P."/>
            <person name="Grigoriev I.V."/>
            <person name="Bonfante P."/>
            <person name="Martin F.M."/>
        </authorList>
    </citation>
    <scope>NUCLEOTIDE SEQUENCE [LARGE SCALE GENOMIC DNA]</scope>
    <source>
        <strain evidence="3 4">ATCC MYA-4762</strain>
    </source>
</reference>
<protein>
    <submittedName>
        <fullName evidence="3">Alpha/beta-hydrolase</fullName>
    </submittedName>
</protein>
<proteinExistence type="predicted"/>
<evidence type="ECO:0000313" key="4">
    <source>
        <dbReference type="Proteomes" id="UP000267821"/>
    </source>
</evidence>
<evidence type="ECO:0000313" key="3">
    <source>
        <dbReference type="EMBL" id="RPB20177.1"/>
    </source>
</evidence>
<dbReference type="Gene3D" id="3.40.50.1820">
    <property type="entry name" value="alpha/beta hydrolase"/>
    <property type="match status" value="1"/>
</dbReference>
<dbReference type="InterPro" id="IPR029058">
    <property type="entry name" value="AB_hydrolase_fold"/>
</dbReference>
<name>A0A3N4LBB1_9PEZI</name>
<dbReference type="Pfam" id="PF07859">
    <property type="entry name" value="Abhydrolase_3"/>
    <property type="match status" value="1"/>
</dbReference>
<accession>A0A3N4LBB1</accession>
<evidence type="ECO:0000259" key="2">
    <source>
        <dbReference type="Pfam" id="PF07859"/>
    </source>
</evidence>
<dbReference type="EMBL" id="ML121576">
    <property type="protein sequence ID" value="RPB20177.1"/>
    <property type="molecule type" value="Genomic_DNA"/>
</dbReference>
<dbReference type="OrthoDB" id="5354320at2759"/>
<dbReference type="InterPro" id="IPR050300">
    <property type="entry name" value="GDXG_lipolytic_enzyme"/>
</dbReference>
<evidence type="ECO:0000256" key="1">
    <source>
        <dbReference type="ARBA" id="ARBA00022801"/>
    </source>
</evidence>
<dbReference type="SUPFAM" id="SSF53474">
    <property type="entry name" value="alpha/beta-Hydrolases"/>
    <property type="match status" value="1"/>
</dbReference>
<keyword evidence="4" id="KW-1185">Reference proteome</keyword>
<organism evidence="3 4">
    <name type="scientific">Terfezia boudieri ATCC MYA-4762</name>
    <dbReference type="NCBI Taxonomy" id="1051890"/>
    <lineage>
        <taxon>Eukaryota</taxon>
        <taxon>Fungi</taxon>
        <taxon>Dikarya</taxon>
        <taxon>Ascomycota</taxon>
        <taxon>Pezizomycotina</taxon>
        <taxon>Pezizomycetes</taxon>
        <taxon>Pezizales</taxon>
        <taxon>Pezizaceae</taxon>
        <taxon>Terfezia</taxon>
    </lineage>
</organism>
<dbReference type="AlphaFoldDB" id="A0A3N4LBB1"/>
<feature type="domain" description="Alpha/beta hydrolase fold-3" evidence="2">
    <location>
        <begin position="188"/>
        <end position="428"/>
    </location>
</feature>
<dbReference type="PANTHER" id="PTHR48081:SF25">
    <property type="entry name" value="PUTATIVE (AFU_ORTHOLOGUE AFUA_3G11560)-RELATED"/>
    <property type="match status" value="1"/>
</dbReference>